<dbReference type="Proteomes" id="UP000215289">
    <property type="component" value="Unassembled WGS sequence"/>
</dbReference>
<evidence type="ECO:0000313" key="4">
    <source>
        <dbReference type="Proteomes" id="UP000215289"/>
    </source>
</evidence>
<evidence type="ECO:0000313" key="3">
    <source>
        <dbReference type="EMBL" id="RLL93783.1"/>
    </source>
</evidence>
<proteinExistence type="predicted"/>
<feature type="domain" description="Myb-like DNA-binding" evidence="2">
    <location>
        <begin position="9"/>
        <end position="55"/>
    </location>
</feature>
<feature type="region of interest" description="Disordered" evidence="1">
    <location>
        <begin position="59"/>
        <end position="149"/>
    </location>
</feature>
<gene>
    <name evidence="3" type="ORF">CFD26_101176</name>
</gene>
<reference evidence="3 4" key="1">
    <citation type="submission" date="2018-08" db="EMBL/GenBank/DDBJ databases">
        <title>Draft genome sequences of two Aspergillus turcosus clinical strains isolated from bronchoalveolar lavage fluid: one azole-susceptible and the other azole-resistant.</title>
        <authorList>
            <person name="Parent-Michaud M."/>
            <person name="Dufresne P.J."/>
            <person name="Fournier E."/>
            <person name="Martineau C."/>
            <person name="Moreira S."/>
            <person name="Perkins V."/>
            <person name="De Repentigny L."/>
            <person name="Dufresne S.F."/>
        </authorList>
    </citation>
    <scope>NUCLEOTIDE SEQUENCE [LARGE SCALE GENOMIC DNA]</scope>
    <source>
        <strain evidence="3">HMR AF 1038</strain>
    </source>
</reference>
<accession>A0A229YE75</accession>
<evidence type="ECO:0000259" key="2">
    <source>
        <dbReference type="Pfam" id="PF22980"/>
    </source>
</evidence>
<dbReference type="Pfam" id="PF22980">
    <property type="entry name" value="Myb_DNA-bind_8"/>
    <property type="match status" value="1"/>
</dbReference>
<dbReference type="OrthoDB" id="3944408at2759"/>
<dbReference type="AlphaFoldDB" id="A0A229YE75"/>
<protein>
    <recommendedName>
        <fullName evidence="2">Myb-like DNA-binding domain-containing protein</fullName>
    </recommendedName>
</protein>
<feature type="compositionally biased region" description="Low complexity" evidence="1">
    <location>
        <begin position="140"/>
        <end position="149"/>
    </location>
</feature>
<evidence type="ECO:0000256" key="1">
    <source>
        <dbReference type="SAM" id="MobiDB-lite"/>
    </source>
</evidence>
<keyword evidence="4" id="KW-1185">Reference proteome</keyword>
<dbReference type="EMBL" id="NIDN02000264">
    <property type="protein sequence ID" value="RLL93783.1"/>
    <property type="molecule type" value="Genomic_DNA"/>
</dbReference>
<dbReference type="InterPro" id="IPR054505">
    <property type="entry name" value="Myb_DNA-bind_8"/>
</dbReference>
<feature type="compositionally biased region" description="Basic and acidic residues" evidence="1">
    <location>
        <begin position="79"/>
        <end position="89"/>
    </location>
</feature>
<sequence length="149" mass="16510">MPKSTSTLDEQHIFMYHILKGVNDKTIDWDTVCKATNLNKKAANMRWYRLKGKIEDALKGNADTESADDITAKSGNAEVKTEAEAEKAPGKAMPKMGVFKPRRSKNANTAESEVATPPVKKRRTTKRKRDDQTDNEDANKGASKASAKK</sequence>
<comment type="caution">
    <text evidence="3">The sequence shown here is derived from an EMBL/GenBank/DDBJ whole genome shotgun (WGS) entry which is preliminary data.</text>
</comment>
<organism evidence="3 4">
    <name type="scientific">Aspergillus turcosus</name>
    <dbReference type="NCBI Taxonomy" id="1245748"/>
    <lineage>
        <taxon>Eukaryota</taxon>
        <taxon>Fungi</taxon>
        <taxon>Dikarya</taxon>
        <taxon>Ascomycota</taxon>
        <taxon>Pezizomycotina</taxon>
        <taxon>Eurotiomycetes</taxon>
        <taxon>Eurotiomycetidae</taxon>
        <taxon>Eurotiales</taxon>
        <taxon>Aspergillaceae</taxon>
        <taxon>Aspergillus</taxon>
        <taxon>Aspergillus subgen. Fumigati</taxon>
    </lineage>
</organism>
<name>A0A229YE75_9EURO</name>